<keyword evidence="12" id="KW-0282">Flagellum</keyword>
<dbReference type="GO" id="GO:0071978">
    <property type="term" value="P:bacterial-type flagellum-dependent swarming motility"/>
    <property type="evidence" value="ECO:0007669"/>
    <property type="project" value="TreeGrafter"/>
</dbReference>
<dbReference type="KEGG" id="ote:Oter_0413"/>
<evidence type="ECO:0000256" key="3">
    <source>
        <dbReference type="ARBA" id="ARBA00008281"/>
    </source>
</evidence>
<dbReference type="RefSeq" id="WP_012373241.1">
    <property type="nucleotide sequence ID" value="NC_010571.1"/>
</dbReference>
<organism evidence="12 13">
    <name type="scientific">Opitutus terrae (strain DSM 11246 / JCM 15787 / PB90-1)</name>
    <dbReference type="NCBI Taxonomy" id="452637"/>
    <lineage>
        <taxon>Bacteria</taxon>
        <taxon>Pseudomonadati</taxon>
        <taxon>Verrucomicrobiota</taxon>
        <taxon>Opitutia</taxon>
        <taxon>Opitutales</taxon>
        <taxon>Opitutaceae</taxon>
        <taxon>Opitutus</taxon>
    </lineage>
</organism>
<evidence type="ECO:0000313" key="12">
    <source>
        <dbReference type="EMBL" id="ACB73703.1"/>
    </source>
</evidence>
<evidence type="ECO:0000256" key="11">
    <source>
        <dbReference type="SAM" id="MobiDB-lite"/>
    </source>
</evidence>
<dbReference type="PANTHER" id="PTHR35091">
    <property type="entry name" value="FLAGELLAR PROTEIN FLIL"/>
    <property type="match status" value="1"/>
</dbReference>
<evidence type="ECO:0000256" key="8">
    <source>
        <dbReference type="ARBA" id="ARBA00022989"/>
    </source>
</evidence>
<evidence type="ECO:0000256" key="5">
    <source>
        <dbReference type="ARBA" id="ARBA00022500"/>
    </source>
</evidence>
<dbReference type="STRING" id="452637.Oter_0413"/>
<keyword evidence="7 10" id="KW-0283">Flagellar rotation</keyword>
<dbReference type="InterPro" id="IPR005503">
    <property type="entry name" value="FliL"/>
</dbReference>
<evidence type="ECO:0000256" key="4">
    <source>
        <dbReference type="ARBA" id="ARBA00022475"/>
    </source>
</evidence>
<accession>B1ZR36</accession>
<dbReference type="OrthoDB" id="196557at2"/>
<keyword evidence="9 10" id="KW-0472">Membrane</keyword>
<keyword evidence="4 10" id="KW-1003">Cell membrane</keyword>
<keyword evidence="12" id="KW-0969">Cilium</keyword>
<feature type="compositionally biased region" description="Basic and acidic residues" evidence="11">
    <location>
        <begin position="85"/>
        <end position="99"/>
    </location>
</feature>
<dbReference type="PANTHER" id="PTHR35091:SF2">
    <property type="entry name" value="FLAGELLAR PROTEIN FLIL"/>
    <property type="match status" value="1"/>
</dbReference>
<dbReference type="AlphaFoldDB" id="B1ZR36"/>
<name>B1ZR36_OPITP</name>
<dbReference type="eggNOG" id="COG1580">
    <property type="taxonomic scope" value="Bacteria"/>
</dbReference>
<dbReference type="Proteomes" id="UP000007013">
    <property type="component" value="Chromosome"/>
</dbReference>
<comment type="similarity">
    <text evidence="3 10">Belongs to the FliL family.</text>
</comment>
<dbReference type="HOGENOM" id="CLU_1365055_0_0_0"/>
<evidence type="ECO:0000256" key="2">
    <source>
        <dbReference type="ARBA" id="ARBA00004162"/>
    </source>
</evidence>
<sequence>MAKAAPTPAAAAPGGAPAPAASAPAAPALSAAAPSAAGGLKAWLPAIATVVLAPVCTWAVCQFVLIPQLEKKLGAAPVAEQVATEEGHGEGGAHGKNGKDSAPNYEFQNMVVNLSGTMGTRYLKTSFLVTGSDPEIKSVFETNKARLTDVTLNVLSSLSLADLEEPGAKNVLREKLVSAYNQALGRKVAEQVYFSDFVVQ</sequence>
<proteinExistence type="inferred from homology"/>
<evidence type="ECO:0000313" key="13">
    <source>
        <dbReference type="Proteomes" id="UP000007013"/>
    </source>
</evidence>
<comment type="subcellular location">
    <subcellularLocation>
        <location evidence="2">Cell membrane</location>
        <topology evidence="2">Single-pass membrane protein</topology>
    </subcellularLocation>
</comment>
<dbReference type="EMBL" id="CP001032">
    <property type="protein sequence ID" value="ACB73703.1"/>
    <property type="molecule type" value="Genomic_DNA"/>
</dbReference>
<evidence type="ECO:0000256" key="9">
    <source>
        <dbReference type="ARBA" id="ARBA00023136"/>
    </source>
</evidence>
<dbReference type="GO" id="GO:0006935">
    <property type="term" value="P:chemotaxis"/>
    <property type="evidence" value="ECO:0007669"/>
    <property type="project" value="UniProtKB-KW"/>
</dbReference>
<reference evidence="12 13" key="1">
    <citation type="journal article" date="2011" name="J. Bacteriol.">
        <title>Genome sequence of the verrucomicrobium Opitutus terrae PB90-1, an abundant inhabitant of rice paddy soil ecosystems.</title>
        <authorList>
            <person name="van Passel M.W."/>
            <person name="Kant R."/>
            <person name="Palva A."/>
            <person name="Copeland A."/>
            <person name="Lucas S."/>
            <person name="Lapidus A."/>
            <person name="Glavina del Rio T."/>
            <person name="Pitluck S."/>
            <person name="Goltsman E."/>
            <person name="Clum A."/>
            <person name="Sun H."/>
            <person name="Schmutz J."/>
            <person name="Larimer F.W."/>
            <person name="Land M.L."/>
            <person name="Hauser L."/>
            <person name="Kyrpides N."/>
            <person name="Mikhailova N."/>
            <person name="Richardson P.P."/>
            <person name="Janssen P.H."/>
            <person name="de Vos W.M."/>
            <person name="Smidt H."/>
        </authorList>
    </citation>
    <scope>NUCLEOTIDE SEQUENCE [LARGE SCALE GENOMIC DNA]</scope>
    <source>
        <strain evidence="13">DSM 11246 / JCM 15787 / PB90-1</strain>
    </source>
</reference>
<gene>
    <name evidence="12" type="ordered locus">Oter_0413</name>
</gene>
<keyword evidence="8" id="KW-1133">Transmembrane helix</keyword>
<evidence type="ECO:0000256" key="6">
    <source>
        <dbReference type="ARBA" id="ARBA00022692"/>
    </source>
</evidence>
<keyword evidence="12" id="KW-0966">Cell projection</keyword>
<feature type="region of interest" description="Disordered" evidence="11">
    <location>
        <begin position="83"/>
        <end position="102"/>
    </location>
</feature>
<dbReference type="GO" id="GO:0009425">
    <property type="term" value="C:bacterial-type flagellum basal body"/>
    <property type="evidence" value="ECO:0007669"/>
    <property type="project" value="InterPro"/>
</dbReference>
<keyword evidence="5 10" id="KW-0145">Chemotaxis</keyword>
<evidence type="ECO:0000256" key="10">
    <source>
        <dbReference type="RuleBase" id="RU364125"/>
    </source>
</evidence>
<dbReference type="GO" id="GO:0005886">
    <property type="term" value="C:plasma membrane"/>
    <property type="evidence" value="ECO:0007669"/>
    <property type="project" value="UniProtKB-SubCell"/>
</dbReference>
<keyword evidence="6" id="KW-0812">Transmembrane</keyword>
<dbReference type="Pfam" id="PF03748">
    <property type="entry name" value="FliL"/>
    <property type="match status" value="1"/>
</dbReference>
<evidence type="ECO:0000256" key="7">
    <source>
        <dbReference type="ARBA" id="ARBA00022779"/>
    </source>
</evidence>
<protein>
    <recommendedName>
        <fullName evidence="10">Flagellar protein FliL</fullName>
    </recommendedName>
</protein>
<comment type="function">
    <text evidence="1 10">Controls the rotational direction of flagella during chemotaxis.</text>
</comment>
<keyword evidence="13" id="KW-1185">Reference proteome</keyword>
<evidence type="ECO:0000256" key="1">
    <source>
        <dbReference type="ARBA" id="ARBA00002254"/>
    </source>
</evidence>